<reference evidence="2" key="1">
    <citation type="journal article" date="2020" name="Fungal Divers.">
        <title>Resolving the Mortierellaceae phylogeny through synthesis of multi-gene phylogenetics and phylogenomics.</title>
        <authorList>
            <person name="Vandepol N."/>
            <person name="Liber J."/>
            <person name="Desiro A."/>
            <person name="Na H."/>
            <person name="Kennedy M."/>
            <person name="Barry K."/>
            <person name="Grigoriev I.V."/>
            <person name="Miller A.N."/>
            <person name="O'Donnell K."/>
            <person name="Stajich J.E."/>
            <person name="Bonito G."/>
        </authorList>
    </citation>
    <scope>NUCLEOTIDE SEQUENCE</scope>
    <source>
        <strain evidence="2">REB-010B</strain>
    </source>
</reference>
<evidence type="ECO:0000313" key="3">
    <source>
        <dbReference type="Proteomes" id="UP000738325"/>
    </source>
</evidence>
<feature type="chain" id="PRO_5040250019" evidence="1">
    <location>
        <begin position="20"/>
        <end position="172"/>
    </location>
</feature>
<evidence type="ECO:0000256" key="1">
    <source>
        <dbReference type="SAM" id="SignalP"/>
    </source>
</evidence>
<organism evidence="2 3">
    <name type="scientific">Dissophora globulifera</name>
    <dbReference type="NCBI Taxonomy" id="979702"/>
    <lineage>
        <taxon>Eukaryota</taxon>
        <taxon>Fungi</taxon>
        <taxon>Fungi incertae sedis</taxon>
        <taxon>Mucoromycota</taxon>
        <taxon>Mortierellomycotina</taxon>
        <taxon>Mortierellomycetes</taxon>
        <taxon>Mortierellales</taxon>
        <taxon>Mortierellaceae</taxon>
        <taxon>Dissophora</taxon>
    </lineage>
</organism>
<accession>A0A9P6UT07</accession>
<evidence type="ECO:0000313" key="2">
    <source>
        <dbReference type="EMBL" id="KAG0318327.1"/>
    </source>
</evidence>
<gene>
    <name evidence="2" type="ORF">BGZ99_005747</name>
</gene>
<sequence length="172" mass="17438">MFIKSAAVAALALVASVAAQTPNHTYFTNPVGDGMVYTVGDNATFSWQTACVAPSTFTSATPTKVPVQLLNATNSDLAFFLADVGTIDCTQSQGNQQWTIPGNFGTSGLFSLKLVFDNNNVAYSGRFSIKSNAPAGPAQTTGASAPGKSAANVVAPLLSGAAAAVAGALLFL</sequence>
<dbReference type="OrthoDB" id="2434096at2759"/>
<feature type="signal peptide" evidence="1">
    <location>
        <begin position="1"/>
        <end position="19"/>
    </location>
</feature>
<comment type="caution">
    <text evidence="2">The sequence shown here is derived from an EMBL/GenBank/DDBJ whole genome shotgun (WGS) entry which is preliminary data.</text>
</comment>
<dbReference type="Proteomes" id="UP000738325">
    <property type="component" value="Unassembled WGS sequence"/>
</dbReference>
<keyword evidence="3" id="KW-1185">Reference proteome</keyword>
<dbReference type="AlphaFoldDB" id="A0A9P6UT07"/>
<dbReference type="EMBL" id="JAAAIP010000378">
    <property type="protein sequence ID" value="KAG0318327.1"/>
    <property type="molecule type" value="Genomic_DNA"/>
</dbReference>
<protein>
    <submittedName>
        <fullName evidence="2">Uncharacterized protein</fullName>
    </submittedName>
</protein>
<name>A0A9P6UT07_9FUNG</name>
<proteinExistence type="predicted"/>
<keyword evidence="1" id="KW-0732">Signal</keyword>